<dbReference type="Proteomes" id="UP000323506">
    <property type="component" value="Chromosome D04"/>
</dbReference>
<keyword evidence="3" id="KW-1185">Reference proteome</keyword>
<keyword evidence="1" id="KW-0812">Transmembrane</keyword>
<evidence type="ECO:0000313" key="3">
    <source>
        <dbReference type="Proteomes" id="UP000323506"/>
    </source>
</evidence>
<dbReference type="AlphaFoldDB" id="A0A5D2D0F6"/>
<evidence type="ECO:0000313" key="2">
    <source>
        <dbReference type="EMBL" id="TYG73766.1"/>
    </source>
</evidence>
<evidence type="ECO:0000256" key="1">
    <source>
        <dbReference type="SAM" id="Phobius"/>
    </source>
</evidence>
<sequence>MVLAKLDGTYKSIFPLGFVNKHKRLCMIHYNFSTLFFLIIILIENK</sequence>
<dbReference type="EMBL" id="CM017704">
    <property type="protein sequence ID" value="TYG73766.1"/>
    <property type="molecule type" value="Genomic_DNA"/>
</dbReference>
<proteinExistence type="predicted"/>
<protein>
    <submittedName>
        <fullName evidence="2">Uncharacterized protein</fullName>
    </submittedName>
</protein>
<keyword evidence="1" id="KW-0472">Membrane</keyword>
<feature type="transmembrane region" description="Helical" evidence="1">
    <location>
        <begin position="25"/>
        <end position="43"/>
    </location>
</feature>
<gene>
    <name evidence="2" type="ORF">ES288_D04G128100v1</name>
</gene>
<organism evidence="2 3">
    <name type="scientific">Gossypium darwinii</name>
    <name type="common">Darwin's cotton</name>
    <name type="synonym">Gossypium barbadense var. darwinii</name>
    <dbReference type="NCBI Taxonomy" id="34276"/>
    <lineage>
        <taxon>Eukaryota</taxon>
        <taxon>Viridiplantae</taxon>
        <taxon>Streptophyta</taxon>
        <taxon>Embryophyta</taxon>
        <taxon>Tracheophyta</taxon>
        <taxon>Spermatophyta</taxon>
        <taxon>Magnoliopsida</taxon>
        <taxon>eudicotyledons</taxon>
        <taxon>Gunneridae</taxon>
        <taxon>Pentapetalae</taxon>
        <taxon>rosids</taxon>
        <taxon>malvids</taxon>
        <taxon>Malvales</taxon>
        <taxon>Malvaceae</taxon>
        <taxon>Malvoideae</taxon>
        <taxon>Gossypium</taxon>
    </lineage>
</organism>
<reference evidence="2 3" key="1">
    <citation type="submission" date="2019-06" db="EMBL/GenBank/DDBJ databases">
        <title>WGS assembly of Gossypium darwinii.</title>
        <authorList>
            <person name="Chen Z.J."/>
            <person name="Sreedasyam A."/>
            <person name="Ando A."/>
            <person name="Song Q."/>
            <person name="De L."/>
            <person name="Hulse-Kemp A."/>
            <person name="Ding M."/>
            <person name="Ye W."/>
            <person name="Kirkbride R."/>
            <person name="Jenkins J."/>
            <person name="Plott C."/>
            <person name="Lovell J."/>
            <person name="Lin Y.-M."/>
            <person name="Vaughn R."/>
            <person name="Liu B."/>
            <person name="Li W."/>
            <person name="Simpson S."/>
            <person name="Scheffler B."/>
            <person name="Saski C."/>
            <person name="Grover C."/>
            <person name="Hu G."/>
            <person name="Conover J."/>
            <person name="Carlson J."/>
            <person name="Shu S."/>
            <person name="Boston L."/>
            <person name="Williams M."/>
            <person name="Peterson D."/>
            <person name="Mcgee K."/>
            <person name="Jones D."/>
            <person name="Wendel J."/>
            <person name="Stelly D."/>
            <person name="Grimwood J."/>
            <person name="Schmutz J."/>
        </authorList>
    </citation>
    <scope>NUCLEOTIDE SEQUENCE [LARGE SCALE GENOMIC DNA]</scope>
    <source>
        <strain evidence="2">1808015.09</strain>
    </source>
</reference>
<accession>A0A5D2D0F6</accession>
<keyword evidence="1" id="KW-1133">Transmembrane helix</keyword>
<name>A0A5D2D0F6_GOSDA</name>